<dbReference type="Proteomes" id="UP000253490">
    <property type="component" value="Unassembled WGS sequence"/>
</dbReference>
<comment type="caution">
    <text evidence="6">The sequence shown here is derived from an EMBL/GenBank/DDBJ whole genome shotgun (WGS) entry which is preliminary data.</text>
</comment>
<sequence length="225" mass="25622">MRIGDYMKKTISTLLIIIGILLVSLPYISDFMLKLSNDANSKEIDKITWEDIEKNQESKAEFNLDSVQDVNLTRTLLGSRNLDRNLIIGQLIIPDIDLSLPILKGISERNLLGGVGTMKKDQKMGQGNYTLAGHYVSRKDTLFGGLMDIKEGSTIYMTDKKTMYEYIVYKIEIVQDTAIEMLSDDRSNEREKPIASLMTCYYSSKTGKRFFAIGELVDQYPYIEQ</sequence>
<evidence type="ECO:0000256" key="2">
    <source>
        <dbReference type="ARBA" id="ARBA00022801"/>
    </source>
</evidence>
<dbReference type="EMBL" id="QNRX01000008">
    <property type="protein sequence ID" value="RBP64493.1"/>
    <property type="molecule type" value="Genomic_DNA"/>
</dbReference>
<keyword evidence="1" id="KW-0645">Protease</keyword>
<evidence type="ECO:0000256" key="4">
    <source>
        <dbReference type="PIRSR" id="PIRSR605754-1"/>
    </source>
</evidence>
<reference evidence="6 7" key="1">
    <citation type="submission" date="2018-06" db="EMBL/GenBank/DDBJ databases">
        <title>Genomic Encyclopedia of Type Strains, Phase IV (KMG-IV): sequencing the most valuable type-strain genomes for metagenomic binning, comparative biology and taxonomic classification.</title>
        <authorList>
            <person name="Goeker M."/>
        </authorList>
    </citation>
    <scope>NUCLEOTIDE SEQUENCE [LARGE SCALE GENOMIC DNA]</scope>
    <source>
        <strain evidence="6 7">DSM 22112</strain>
    </source>
</reference>
<evidence type="ECO:0000313" key="7">
    <source>
        <dbReference type="Proteomes" id="UP000253490"/>
    </source>
</evidence>
<dbReference type="CDD" id="cd06165">
    <property type="entry name" value="Sortase_A"/>
    <property type="match status" value="1"/>
</dbReference>
<gene>
    <name evidence="6" type="ORF">DES36_108118</name>
</gene>
<feature type="transmembrane region" description="Helical" evidence="5">
    <location>
        <begin position="12"/>
        <end position="29"/>
    </location>
</feature>
<accession>A0A366I6U6</accession>
<keyword evidence="5" id="KW-0812">Transmembrane</keyword>
<name>A0A366I6U6_9FIRM</name>
<dbReference type="SUPFAM" id="SSF63817">
    <property type="entry name" value="Sortase"/>
    <property type="match status" value="1"/>
</dbReference>
<dbReference type="InterPro" id="IPR023365">
    <property type="entry name" value="Sortase_dom-sf"/>
</dbReference>
<dbReference type="InterPro" id="IPR005754">
    <property type="entry name" value="Sortase"/>
</dbReference>
<dbReference type="GO" id="GO:0008234">
    <property type="term" value="F:cysteine-type peptidase activity"/>
    <property type="evidence" value="ECO:0007669"/>
    <property type="project" value="UniProtKB-KW"/>
</dbReference>
<keyword evidence="7" id="KW-1185">Reference proteome</keyword>
<dbReference type="AlphaFoldDB" id="A0A366I6U6"/>
<dbReference type="InterPro" id="IPR042007">
    <property type="entry name" value="Sortase_A"/>
</dbReference>
<keyword evidence="5" id="KW-1133">Transmembrane helix</keyword>
<evidence type="ECO:0000256" key="5">
    <source>
        <dbReference type="SAM" id="Phobius"/>
    </source>
</evidence>
<dbReference type="Gene3D" id="2.40.260.10">
    <property type="entry name" value="Sortase"/>
    <property type="match status" value="1"/>
</dbReference>
<keyword evidence="2" id="KW-0378">Hydrolase</keyword>
<feature type="active site" description="Proton donor/acceptor" evidence="4">
    <location>
        <position position="134"/>
    </location>
</feature>
<feature type="active site" description="Acyl-thioester intermediate" evidence="4">
    <location>
        <position position="200"/>
    </location>
</feature>
<keyword evidence="3" id="KW-0788">Thiol protease</keyword>
<dbReference type="GO" id="GO:0006508">
    <property type="term" value="P:proteolysis"/>
    <property type="evidence" value="ECO:0007669"/>
    <property type="project" value="UniProtKB-KW"/>
</dbReference>
<keyword evidence="5" id="KW-0472">Membrane</keyword>
<proteinExistence type="predicted"/>
<organism evidence="6 7">
    <name type="scientific">Alkalibaculum bacchi</name>
    <dbReference type="NCBI Taxonomy" id="645887"/>
    <lineage>
        <taxon>Bacteria</taxon>
        <taxon>Bacillati</taxon>
        <taxon>Bacillota</taxon>
        <taxon>Clostridia</taxon>
        <taxon>Eubacteriales</taxon>
        <taxon>Eubacteriaceae</taxon>
        <taxon>Alkalibaculum</taxon>
    </lineage>
</organism>
<protein>
    <submittedName>
        <fullName evidence="6">Sortase A</fullName>
    </submittedName>
</protein>
<dbReference type="Pfam" id="PF04203">
    <property type="entry name" value="Sortase"/>
    <property type="match status" value="1"/>
</dbReference>
<evidence type="ECO:0000256" key="3">
    <source>
        <dbReference type="ARBA" id="ARBA00022807"/>
    </source>
</evidence>
<evidence type="ECO:0000256" key="1">
    <source>
        <dbReference type="ARBA" id="ARBA00022670"/>
    </source>
</evidence>
<dbReference type="NCBIfam" id="TIGR01076">
    <property type="entry name" value="sortase_fam"/>
    <property type="match status" value="1"/>
</dbReference>
<evidence type="ECO:0000313" key="6">
    <source>
        <dbReference type="EMBL" id="RBP64493.1"/>
    </source>
</evidence>